<protein>
    <submittedName>
        <fullName evidence="3">LON peptidase substrate-binding domain-containing protein</fullName>
    </submittedName>
</protein>
<dbReference type="RefSeq" id="WP_290265399.1">
    <property type="nucleotide sequence ID" value="NZ_JAUFQG010000006.1"/>
</dbReference>
<evidence type="ECO:0000313" key="4">
    <source>
        <dbReference type="Proteomes" id="UP001595840"/>
    </source>
</evidence>
<dbReference type="Proteomes" id="UP001595840">
    <property type="component" value="Unassembled WGS sequence"/>
</dbReference>
<feature type="region of interest" description="Disordered" evidence="1">
    <location>
        <begin position="107"/>
        <end position="126"/>
    </location>
</feature>
<sequence>MLELPIFPLGQMPLPGIRFPMRIFERRYLDMISRQMRKDEGFVIAQAQPTGDFFPLAVKVAIVDWDQLPDGLLGITVQGVEVVHIEAHRVEDSGLIIGACQPVLARQDERDEAEGANPDTPDQSSVLSAHWDGLTEVLDQFKSHPGIAELDLPEADTAAALGWQLLQLLPVSAAERQKALRLTEQERLSWLAATLDRLSRE</sequence>
<comment type="caution">
    <text evidence="3">The sequence shown here is derived from an EMBL/GenBank/DDBJ whole genome shotgun (WGS) entry which is preliminary data.</text>
</comment>
<dbReference type="Gene3D" id="2.30.130.40">
    <property type="entry name" value="LON domain-like"/>
    <property type="match status" value="1"/>
</dbReference>
<dbReference type="SMART" id="SM00464">
    <property type="entry name" value="LON"/>
    <property type="match status" value="1"/>
</dbReference>
<dbReference type="EMBL" id="JBHSCX010000007">
    <property type="protein sequence ID" value="MFC4362550.1"/>
    <property type="molecule type" value="Genomic_DNA"/>
</dbReference>
<keyword evidence="4" id="KW-1185">Reference proteome</keyword>
<reference evidence="4" key="1">
    <citation type="journal article" date="2019" name="Int. J. Syst. Evol. Microbiol.">
        <title>The Global Catalogue of Microorganisms (GCM) 10K type strain sequencing project: providing services to taxonomists for standard genome sequencing and annotation.</title>
        <authorList>
            <consortium name="The Broad Institute Genomics Platform"/>
            <consortium name="The Broad Institute Genome Sequencing Center for Infectious Disease"/>
            <person name="Wu L."/>
            <person name="Ma J."/>
        </authorList>
    </citation>
    <scope>NUCLEOTIDE SEQUENCE [LARGE SCALE GENOMIC DNA]</scope>
    <source>
        <strain evidence="4">CECT 8570</strain>
    </source>
</reference>
<dbReference type="SUPFAM" id="SSF88697">
    <property type="entry name" value="PUA domain-like"/>
    <property type="match status" value="1"/>
</dbReference>
<evidence type="ECO:0000256" key="1">
    <source>
        <dbReference type="SAM" id="MobiDB-lite"/>
    </source>
</evidence>
<accession>A0ABV8V5Q7</accession>
<feature type="domain" description="Lon N-terminal" evidence="2">
    <location>
        <begin position="3"/>
        <end position="197"/>
    </location>
</feature>
<name>A0ABV8V5Q7_9GAMM</name>
<dbReference type="InterPro" id="IPR046336">
    <property type="entry name" value="Lon_prtase_N_sf"/>
</dbReference>
<dbReference type="InterPro" id="IPR015947">
    <property type="entry name" value="PUA-like_sf"/>
</dbReference>
<proteinExistence type="predicted"/>
<gene>
    <name evidence="3" type="ORF">ACFOX3_09555</name>
</gene>
<evidence type="ECO:0000259" key="2">
    <source>
        <dbReference type="SMART" id="SM00464"/>
    </source>
</evidence>
<dbReference type="Pfam" id="PF02190">
    <property type="entry name" value="LON_substr_bdg"/>
    <property type="match status" value="1"/>
</dbReference>
<dbReference type="InterPro" id="IPR003111">
    <property type="entry name" value="Lon_prtase_N"/>
</dbReference>
<evidence type="ECO:0000313" key="3">
    <source>
        <dbReference type="EMBL" id="MFC4362550.1"/>
    </source>
</evidence>
<organism evidence="3 4">
    <name type="scientific">Simiduia curdlanivorans</name>
    <dbReference type="NCBI Taxonomy" id="1492769"/>
    <lineage>
        <taxon>Bacteria</taxon>
        <taxon>Pseudomonadati</taxon>
        <taxon>Pseudomonadota</taxon>
        <taxon>Gammaproteobacteria</taxon>
        <taxon>Cellvibrionales</taxon>
        <taxon>Cellvibrionaceae</taxon>
        <taxon>Simiduia</taxon>
    </lineage>
</organism>